<dbReference type="EMBL" id="CACRXK020027972">
    <property type="protein sequence ID" value="CAB4041222.1"/>
    <property type="molecule type" value="Genomic_DNA"/>
</dbReference>
<evidence type="ECO:0000313" key="5">
    <source>
        <dbReference type="EMBL" id="CAB4041222.1"/>
    </source>
</evidence>
<dbReference type="Proteomes" id="UP001152795">
    <property type="component" value="Unassembled WGS sequence"/>
</dbReference>
<dbReference type="GO" id="GO:1905515">
    <property type="term" value="P:non-motile cilium assembly"/>
    <property type="evidence" value="ECO:0007669"/>
    <property type="project" value="TreeGrafter"/>
</dbReference>
<reference evidence="5" key="1">
    <citation type="submission" date="2020-04" db="EMBL/GenBank/DDBJ databases">
        <authorList>
            <person name="Alioto T."/>
            <person name="Alioto T."/>
            <person name="Gomez Garrido J."/>
        </authorList>
    </citation>
    <scope>NUCLEOTIDE SEQUENCE</scope>
    <source>
        <strain evidence="5">A484AB</strain>
    </source>
</reference>
<evidence type="ECO:0000313" key="6">
    <source>
        <dbReference type="Proteomes" id="UP001152795"/>
    </source>
</evidence>
<evidence type="ECO:0000256" key="2">
    <source>
        <dbReference type="ARBA" id="ARBA00022692"/>
    </source>
</evidence>
<keyword evidence="3" id="KW-1133">Transmembrane helix</keyword>
<protein>
    <submittedName>
        <fullName evidence="5">Transmembrane 216-like</fullName>
    </submittedName>
</protein>
<evidence type="ECO:0000256" key="4">
    <source>
        <dbReference type="ARBA" id="ARBA00023136"/>
    </source>
</evidence>
<dbReference type="Pfam" id="PF09799">
    <property type="entry name" value="Transmemb_17"/>
    <property type="match status" value="1"/>
</dbReference>
<dbReference type="GO" id="GO:0035869">
    <property type="term" value="C:ciliary transition zone"/>
    <property type="evidence" value="ECO:0007669"/>
    <property type="project" value="TreeGrafter"/>
</dbReference>
<keyword evidence="6" id="KW-1185">Reference proteome</keyword>
<dbReference type="OrthoDB" id="262535at2759"/>
<dbReference type="AlphaFoldDB" id="A0A6S7LQU7"/>
<comment type="subcellular location">
    <subcellularLocation>
        <location evidence="1">Membrane</location>
        <topology evidence="1">Multi-pass membrane protein</topology>
    </subcellularLocation>
</comment>
<organism evidence="5 6">
    <name type="scientific">Paramuricea clavata</name>
    <name type="common">Red gorgonian</name>
    <name type="synonym">Violescent sea-whip</name>
    <dbReference type="NCBI Taxonomy" id="317549"/>
    <lineage>
        <taxon>Eukaryota</taxon>
        <taxon>Metazoa</taxon>
        <taxon>Cnidaria</taxon>
        <taxon>Anthozoa</taxon>
        <taxon>Octocorallia</taxon>
        <taxon>Malacalcyonacea</taxon>
        <taxon>Plexauridae</taxon>
        <taxon>Paramuricea</taxon>
    </lineage>
</organism>
<keyword evidence="2 5" id="KW-0812">Transmembrane</keyword>
<dbReference type="GO" id="GO:0016020">
    <property type="term" value="C:membrane"/>
    <property type="evidence" value="ECO:0007669"/>
    <property type="project" value="UniProtKB-SubCell"/>
</dbReference>
<sequence>LSSLPLQVLLHLNVWYYVVFWVAELLLYVYKGVILPYPNQGSTLALEIILLFLFALIEAVRLFF</sequence>
<evidence type="ECO:0000256" key="1">
    <source>
        <dbReference type="ARBA" id="ARBA00004141"/>
    </source>
</evidence>
<dbReference type="PANTHER" id="PTHR13531">
    <property type="entry name" value="GEO07735P1-RELATED-RELATED"/>
    <property type="match status" value="1"/>
</dbReference>
<gene>
    <name evidence="5" type="ORF">PACLA_8A022353</name>
</gene>
<accession>A0A6S7LQU7</accession>
<evidence type="ECO:0000256" key="3">
    <source>
        <dbReference type="ARBA" id="ARBA00022989"/>
    </source>
</evidence>
<feature type="non-terminal residue" evidence="5">
    <location>
        <position position="64"/>
    </location>
</feature>
<name>A0A6S7LQU7_PARCT</name>
<comment type="caution">
    <text evidence="5">The sequence shown here is derived from an EMBL/GenBank/DDBJ whole genome shotgun (WGS) entry which is preliminary data.</text>
</comment>
<feature type="non-terminal residue" evidence="5">
    <location>
        <position position="1"/>
    </location>
</feature>
<keyword evidence="4" id="KW-0472">Membrane</keyword>
<dbReference type="InterPro" id="IPR019184">
    <property type="entry name" value="Uncharacterised_TM-17"/>
</dbReference>
<dbReference type="PANTHER" id="PTHR13531:SF0">
    <property type="entry name" value="GEO07735P1-RELATED"/>
    <property type="match status" value="1"/>
</dbReference>
<proteinExistence type="predicted"/>